<gene>
    <name evidence="5" type="ORF">ACJIZ3_011065</name>
</gene>
<dbReference type="PANTHER" id="PTHR46235:SF13">
    <property type="entry name" value="EDM2-LIKE PROTEIN1"/>
    <property type="match status" value="1"/>
</dbReference>
<comment type="caution">
    <text evidence="5">The sequence shown here is derived from an EMBL/GenBank/DDBJ whole genome shotgun (WGS) entry which is preliminary data.</text>
</comment>
<dbReference type="InterPro" id="IPR058939">
    <property type="entry name" value="Mtase_EDM2"/>
</dbReference>
<dbReference type="CDD" id="cd15565">
    <property type="entry name" value="PHD2_NSD"/>
    <property type="match status" value="1"/>
</dbReference>
<name>A0ABD3UMB3_9LAMI</name>
<dbReference type="InterPro" id="IPR001965">
    <property type="entry name" value="Znf_PHD"/>
</dbReference>
<feature type="domain" description="Zinc finger PHD-type" evidence="4">
    <location>
        <begin position="355"/>
        <end position="421"/>
    </location>
</feature>
<dbReference type="Pfam" id="PF22908">
    <property type="entry name" value="PHD_NSD"/>
    <property type="match status" value="1"/>
</dbReference>
<evidence type="ECO:0000313" key="6">
    <source>
        <dbReference type="Proteomes" id="UP001634393"/>
    </source>
</evidence>
<dbReference type="Pfam" id="PF26055">
    <property type="entry name" value="Mtase_EDM2"/>
    <property type="match status" value="1"/>
</dbReference>
<accession>A0ABD3UMB3</accession>
<keyword evidence="6" id="KW-1185">Reference proteome</keyword>
<evidence type="ECO:0000256" key="1">
    <source>
        <dbReference type="ARBA" id="ARBA00022723"/>
    </source>
</evidence>
<feature type="domain" description="Zinc finger PHD-type" evidence="4">
    <location>
        <begin position="228"/>
        <end position="283"/>
    </location>
</feature>
<keyword evidence="1" id="KW-0479">Metal-binding</keyword>
<dbReference type="InterPro" id="IPR013083">
    <property type="entry name" value="Znf_RING/FYVE/PHD"/>
</dbReference>
<evidence type="ECO:0000256" key="3">
    <source>
        <dbReference type="ARBA" id="ARBA00022833"/>
    </source>
</evidence>
<organism evidence="5 6">
    <name type="scientific">Penstemon smallii</name>
    <dbReference type="NCBI Taxonomy" id="265156"/>
    <lineage>
        <taxon>Eukaryota</taxon>
        <taxon>Viridiplantae</taxon>
        <taxon>Streptophyta</taxon>
        <taxon>Embryophyta</taxon>
        <taxon>Tracheophyta</taxon>
        <taxon>Spermatophyta</taxon>
        <taxon>Magnoliopsida</taxon>
        <taxon>eudicotyledons</taxon>
        <taxon>Gunneridae</taxon>
        <taxon>Pentapetalae</taxon>
        <taxon>asterids</taxon>
        <taxon>lamiids</taxon>
        <taxon>Lamiales</taxon>
        <taxon>Plantaginaceae</taxon>
        <taxon>Cheloneae</taxon>
        <taxon>Penstemon</taxon>
    </lineage>
</organism>
<dbReference type="SMART" id="SM00249">
    <property type="entry name" value="PHD"/>
    <property type="match status" value="3"/>
</dbReference>
<keyword evidence="3" id="KW-0862">Zinc</keyword>
<dbReference type="AlphaFoldDB" id="A0ABD3UMB3"/>
<dbReference type="CDD" id="cd15566">
    <property type="entry name" value="PHD3_NSD"/>
    <property type="match status" value="1"/>
</dbReference>
<dbReference type="PANTHER" id="PTHR46235">
    <property type="entry name" value="PHD FINGER-CONTAINING PROTEIN DDB_G0268158"/>
    <property type="match status" value="1"/>
</dbReference>
<evidence type="ECO:0000256" key="2">
    <source>
        <dbReference type="ARBA" id="ARBA00022771"/>
    </source>
</evidence>
<dbReference type="Proteomes" id="UP001634393">
    <property type="component" value="Unassembled WGS sequence"/>
</dbReference>
<keyword evidence="2" id="KW-0863">Zinc-finger</keyword>
<dbReference type="EMBL" id="JBJXBP010000001">
    <property type="protein sequence ID" value="KAL3849183.1"/>
    <property type="molecule type" value="Genomic_DNA"/>
</dbReference>
<dbReference type="Gene3D" id="3.30.40.10">
    <property type="entry name" value="Zinc/RING finger domain, C3HC4 (zinc finger)"/>
    <property type="match status" value="2"/>
</dbReference>
<feature type="domain" description="Zinc finger PHD-type" evidence="4">
    <location>
        <begin position="288"/>
        <end position="354"/>
    </location>
</feature>
<protein>
    <recommendedName>
        <fullName evidence="4">Zinc finger PHD-type domain-containing protein</fullName>
    </recommendedName>
</protein>
<dbReference type="InterPro" id="IPR055198">
    <property type="entry name" value="NSD_PHD"/>
</dbReference>
<sequence>MESSDEEGEIVSYCVTNYYFVDSKEGPISFSILPLQWDNDQELELNEGVFLRGMVDGGCQQIYKKVIAWKFELSFALPELYVLSDAKYKTWIKLQRPRKSYEDVVRTVLISVHCLHFMKKNLEEESRDALWKYLRKSFSTFYVPPSEKDLVDHVQWINEAAVRDKDLSKAKNMLTFLSELSGKRKGFYEENRAEKKLKFIIDDEDLSKCNDGQNNDSDDNEYQLFDRVCAFCDDGGDILGCEGRCIRSFHPTIESGAGSCCESLGYSNKEVEAIQTFLCKNCQYQRHQCFICGRLGSSDKSSGAEVFPCVSATCGHFYHPKCVSELIFPGDDIQAHGLQKQIEGGDTFTCPAHKCSVCKKGEDKRYKEMRLAICRRCPKAYHRKCLPRCISFERNDDKNVPQRAWDFLLVDRVLIYCMDHKICRKILTPRRDHLLFPDDGKKVQQPTGCPPNKINLVLEKRSKAYGILTKTDEAGKPKNVDISHRGKPNNLSTIKIKLRLKNDQSVSKLSTGRVLDETAISSDSARPLITAEMENRIQRLIKDSTASLNMEDFLDQQRKKCTHAYSSNFRVDKTITMGMVERSVKAMKAALKKLQEGGSIEDAKAVCEPGVLTQMFKWKNKLSVYLAPFQHGMRYSSFGRHFTKVDKLKQVVDRLCWYAQDGDTVVDFCCGSNDFSCLMKEKLDSIGRKCSFKNYDLIQPKNDFNFEKRDWMSVCLEELPEGSNLIMGLNPPFGFQASLANKFIDKALMFHPKLLILIVPKETERLDKKWIPYDLIWEDDLILSGKSFYLPGSIDVNDQKIEQWNVDPPPLYLWSHRDWTKTHEAVALKHGHLMKNVAENPPNPVSNYLMEENQDCYNDFSNIADGYGDINCILEDLSDASDDI</sequence>
<reference evidence="5 6" key="1">
    <citation type="submission" date="2024-12" db="EMBL/GenBank/DDBJ databases">
        <title>The unique morphological basis and parallel evolutionary history of personate flowers in Penstemon.</title>
        <authorList>
            <person name="Depatie T.H."/>
            <person name="Wessinger C.A."/>
        </authorList>
    </citation>
    <scope>NUCLEOTIDE SEQUENCE [LARGE SCALE GENOMIC DNA]</scope>
    <source>
        <strain evidence="5">WTNN_2</strain>
        <tissue evidence="5">Leaf</tissue>
    </source>
</reference>
<proteinExistence type="predicted"/>
<evidence type="ECO:0000259" key="4">
    <source>
        <dbReference type="SMART" id="SM00249"/>
    </source>
</evidence>
<dbReference type="GO" id="GO:0008270">
    <property type="term" value="F:zinc ion binding"/>
    <property type="evidence" value="ECO:0007669"/>
    <property type="project" value="UniProtKB-KW"/>
</dbReference>
<evidence type="ECO:0000313" key="5">
    <source>
        <dbReference type="EMBL" id="KAL3849183.1"/>
    </source>
</evidence>